<dbReference type="InterPro" id="IPR045500">
    <property type="entry name" value="DUF6491"/>
</dbReference>
<organism evidence="2 3">
    <name type="scientific">Rhizorhabdus histidinilytica</name>
    <dbReference type="NCBI Taxonomy" id="439228"/>
    <lineage>
        <taxon>Bacteria</taxon>
        <taxon>Pseudomonadati</taxon>
        <taxon>Pseudomonadota</taxon>
        <taxon>Alphaproteobacteria</taxon>
        <taxon>Sphingomonadales</taxon>
        <taxon>Sphingomonadaceae</taxon>
        <taxon>Rhizorhabdus</taxon>
    </lineage>
</organism>
<feature type="signal peptide" evidence="1">
    <location>
        <begin position="1"/>
        <end position="20"/>
    </location>
</feature>
<accession>A0A1T5AWP5</accession>
<sequence length="122" mass="13054">MKKPLILALAGALLAGAGLADVAVAAKGSPEVRIPFANHGSIDNWQADGRNALYLQGMGRQWYHATLMAPCQDLPFANAIGFETRGTSDFDRFSTIIVRGQRCAVKSVVKSAPPPKKPRKHG</sequence>
<dbReference type="Pfam" id="PF20101">
    <property type="entry name" value="DUF6491"/>
    <property type="match status" value="1"/>
</dbReference>
<keyword evidence="3" id="KW-1185">Reference proteome</keyword>
<dbReference type="Proteomes" id="UP000189818">
    <property type="component" value="Unassembled WGS sequence"/>
</dbReference>
<gene>
    <name evidence="2" type="ORF">SAMN06295920_102272</name>
</gene>
<protein>
    <submittedName>
        <fullName evidence="2">Uncharacterized protein</fullName>
    </submittedName>
</protein>
<reference evidence="3" key="1">
    <citation type="submission" date="2017-02" db="EMBL/GenBank/DDBJ databases">
        <authorList>
            <person name="Varghese N."/>
            <person name="Submissions S."/>
        </authorList>
    </citation>
    <scope>NUCLEOTIDE SEQUENCE [LARGE SCALE GENOMIC DNA]</scope>
    <source>
        <strain evidence="3">UM2</strain>
    </source>
</reference>
<dbReference type="OrthoDB" id="7428974at2"/>
<feature type="chain" id="PRO_5012165323" evidence="1">
    <location>
        <begin position="21"/>
        <end position="122"/>
    </location>
</feature>
<evidence type="ECO:0000313" key="2">
    <source>
        <dbReference type="EMBL" id="SKB39190.1"/>
    </source>
</evidence>
<dbReference type="RefSeq" id="WP_079647332.1">
    <property type="nucleotide sequence ID" value="NZ_FUYM01000002.1"/>
</dbReference>
<evidence type="ECO:0000313" key="3">
    <source>
        <dbReference type="Proteomes" id="UP000189818"/>
    </source>
</evidence>
<proteinExistence type="predicted"/>
<keyword evidence="1" id="KW-0732">Signal</keyword>
<dbReference type="AlphaFoldDB" id="A0A1T5AWP5"/>
<dbReference type="EMBL" id="FUYM01000002">
    <property type="protein sequence ID" value="SKB39190.1"/>
    <property type="molecule type" value="Genomic_DNA"/>
</dbReference>
<dbReference type="STRING" id="439228.SAMN06295920_102272"/>
<name>A0A1T5AWP5_9SPHN</name>
<evidence type="ECO:0000256" key="1">
    <source>
        <dbReference type="SAM" id="SignalP"/>
    </source>
</evidence>